<dbReference type="Proteomes" id="UP000263336">
    <property type="component" value="Unassembled WGS sequence"/>
</dbReference>
<evidence type="ECO:0008006" key="3">
    <source>
        <dbReference type="Google" id="ProtNLM"/>
    </source>
</evidence>
<reference evidence="1 2" key="1">
    <citation type="journal article" date="2018" name="Nat. Biotechnol.">
        <title>A standardized bacterial taxonomy based on genome phylogeny substantially revises the tree of life.</title>
        <authorList>
            <person name="Parks D.H."/>
            <person name="Chuvochina M."/>
            <person name="Waite D.W."/>
            <person name="Rinke C."/>
            <person name="Skarshewski A."/>
            <person name="Chaumeil P.A."/>
            <person name="Hugenholtz P."/>
        </authorList>
    </citation>
    <scope>NUCLEOTIDE SEQUENCE [LARGE SCALE GENOMIC DNA]</scope>
    <source>
        <strain evidence="1">UBA11701</strain>
    </source>
</reference>
<evidence type="ECO:0000313" key="2">
    <source>
        <dbReference type="Proteomes" id="UP000263336"/>
    </source>
</evidence>
<evidence type="ECO:0000313" key="1">
    <source>
        <dbReference type="EMBL" id="HCC42042.1"/>
    </source>
</evidence>
<dbReference type="InterPro" id="IPR003489">
    <property type="entry name" value="RHF/RaiA"/>
</dbReference>
<dbReference type="InterPro" id="IPR036567">
    <property type="entry name" value="RHF-like"/>
</dbReference>
<dbReference type="Pfam" id="PF02482">
    <property type="entry name" value="Ribosomal_S30AE"/>
    <property type="match status" value="1"/>
</dbReference>
<proteinExistence type="predicted"/>
<accession>A0A3D0ZPS3</accession>
<sequence length="113" mass="12988">MNYQITSDNMTVSPSMDSLAKTKFERVSKRFQDVGEDAKFARIVLNTAPNEMFHVKANITIAGKEYFSDDTDYNLETAMINTVEEILQMIEKDKDVQDKTALKEEIDLIEEIE</sequence>
<dbReference type="Gene3D" id="3.30.160.100">
    <property type="entry name" value="Ribosome hibernation promotion factor-like"/>
    <property type="match status" value="1"/>
</dbReference>
<protein>
    <recommendedName>
        <fullName evidence="3">Ribosome-associated translation inhibitor RaiA</fullName>
    </recommendedName>
</protein>
<dbReference type="AlphaFoldDB" id="A0A3D0ZPS3"/>
<dbReference type="SUPFAM" id="SSF69754">
    <property type="entry name" value="Ribosome binding protein Y (YfiA homologue)"/>
    <property type="match status" value="1"/>
</dbReference>
<organism evidence="1 2">
    <name type="scientific">candidate division WWE3 bacterium</name>
    <dbReference type="NCBI Taxonomy" id="2053526"/>
    <lineage>
        <taxon>Bacteria</taxon>
        <taxon>Katanobacteria</taxon>
    </lineage>
</organism>
<gene>
    <name evidence="1" type="ORF">DEP93_01055</name>
</gene>
<name>A0A3D0ZPS3_UNCKA</name>
<dbReference type="EMBL" id="DOZN01000008">
    <property type="protein sequence ID" value="HCC42042.1"/>
    <property type="molecule type" value="Genomic_DNA"/>
</dbReference>
<comment type="caution">
    <text evidence="1">The sequence shown here is derived from an EMBL/GenBank/DDBJ whole genome shotgun (WGS) entry which is preliminary data.</text>
</comment>